<feature type="region of interest" description="Disordered" evidence="1">
    <location>
        <begin position="53"/>
        <end position="72"/>
    </location>
</feature>
<dbReference type="Gene3D" id="2.60.120.200">
    <property type="match status" value="1"/>
</dbReference>
<dbReference type="EMBL" id="AHKC01012228">
    <property type="protein sequence ID" value="EKF30327.1"/>
    <property type="molecule type" value="Genomic_DNA"/>
</dbReference>
<sequence length="372" mass="38451">MGSLFDEHRISHSYFGAETKESSESSHMTVINVLLHNRTMSTVEIAQLSASKVPIPNPGEETRTVPESPRALHGTVWAPPVKRNEEHPSSHAVLGDGDSERKNASPNNVLAPEAPAPSIAVSTAKPEGAAAAGGAKPFTENEKETPSLPAAQATSPEGEEARQGETGGTAQGVEEAQPRLQSSVEAPGGSDAAAVSSESRGSHGTREEGTETDGGGGTASSPASSSVSIAAHSGDDGMSVREGTSLREESPPHLGTDDIPKSGVERPIHEEESNFTERATERQAQETTAPLVEDGNSENVGTAPVNASTSPRHEEIEIPSEPDAATILNSTFDFGGAQPAFMALIGGSTVHGCVSRVLLLLLLGLWGIAALC</sequence>
<protein>
    <submittedName>
        <fullName evidence="2">Trans-sialidase, putative</fullName>
    </submittedName>
</protein>
<feature type="compositionally biased region" description="Basic and acidic residues" evidence="1">
    <location>
        <begin position="233"/>
        <end position="272"/>
    </location>
</feature>
<evidence type="ECO:0000256" key="1">
    <source>
        <dbReference type="SAM" id="MobiDB-lite"/>
    </source>
</evidence>
<feature type="compositionally biased region" description="Low complexity" evidence="1">
    <location>
        <begin position="219"/>
        <end position="232"/>
    </location>
</feature>
<dbReference type="OrthoDB" id="10449398at2759"/>
<dbReference type="Proteomes" id="UP000007350">
    <property type="component" value="Unassembled WGS sequence"/>
</dbReference>
<gene>
    <name evidence="2" type="ORF">MOQ_005864</name>
</gene>
<dbReference type="InterPro" id="IPR021287">
    <property type="entry name" value="Trans-sialidase_CS"/>
</dbReference>
<evidence type="ECO:0000313" key="3">
    <source>
        <dbReference type="Proteomes" id="UP000007350"/>
    </source>
</evidence>
<comment type="caution">
    <text evidence="2">The sequence shown here is derived from an EMBL/GenBank/DDBJ whole genome shotgun (WGS) entry which is preliminary data.</text>
</comment>
<evidence type="ECO:0000313" key="2">
    <source>
        <dbReference type="EMBL" id="EKF30327.1"/>
    </source>
</evidence>
<organism evidence="2 3">
    <name type="scientific">Trypanosoma cruzi marinkellei</name>
    <dbReference type="NCBI Taxonomy" id="85056"/>
    <lineage>
        <taxon>Eukaryota</taxon>
        <taxon>Discoba</taxon>
        <taxon>Euglenozoa</taxon>
        <taxon>Kinetoplastea</taxon>
        <taxon>Metakinetoplastina</taxon>
        <taxon>Trypanosomatida</taxon>
        <taxon>Trypanosomatidae</taxon>
        <taxon>Trypanosoma</taxon>
        <taxon>Schizotrypanum</taxon>
    </lineage>
</organism>
<feature type="compositionally biased region" description="Polar residues" evidence="1">
    <location>
        <begin position="297"/>
        <end position="310"/>
    </location>
</feature>
<feature type="region of interest" description="Disordered" evidence="1">
    <location>
        <begin position="77"/>
        <end position="315"/>
    </location>
</feature>
<proteinExistence type="predicted"/>
<dbReference type="AlphaFoldDB" id="K2NN88"/>
<keyword evidence="3" id="KW-1185">Reference proteome</keyword>
<name>K2NN88_TRYCR</name>
<dbReference type="Pfam" id="PF11052">
    <property type="entry name" value="Tr-sialidase_C"/>
    <property type="match status" value="1"/>
</dbReference>
<feature type="compositionally biased region" description="Basic and acidic residues" evidence="1">
    <location>
        <begin position="200"/>
        <end position="209"/>
    </location>
</feature>
<accession>K2NN88</accession>
<reference evidence="2 3" key="1">
    <citation type="journal article" date="2012" name="BMC Genomics">
        <title>Comparative genomic analysis of human infective Trypanosoma cruzi lineages with the bat-restricted subspecies T. cruzi marinkellei.</title>
        <authorList>
            <person name="Franzen O."/>
            <person name="Talavera-Lopez C."/>
            <person name="Ochaya S."/>
            <person name="Butler C.E."/>
            <person name="Messenger L.A."/>
            <person name="Lewis M.D."/>
            <person name="Llewellyn M.S."/>
            <person name="Marinkelle C.J."/>
            <person name="Tyler K.M."/>
            <person name="Miles M.A."/>
            <person name="Andersson B."/>
        </authorList>
    </citation>
    <scope>NUCLEOTIDE SEQUENCE [LARGE SCALE GENOMIC DNA]</scope>
    <source>
        <strain evidence="2 3">B7</strain>
    </source>
</reference>